<gene>
    <name evidence="6" type="primary">LOC109203025</name>
</gene>
<dbReference type="GeneID" id="109203025"/>
<reference evidence="7" key="1">
    <citation type="submission" date="2012-01" db="EMBL/GenBank/DDBJ databases">
        <title>The Genome Sequence of Oreochromis niloticus (Nile Tilapia).</title>
        <authorList>
            <consortium name="Broad Institute Genome Assembly Team"/>
            <consortium name="Broad Institute Sequencing Platform"/>
            <person name="Di Palma F."/>
            <person name="Johnson J."/>
            <person name="Lander E.S."/>
            <person name="Lindblad-Toh K."/>
        </authorList>
    </citation>
    <scope>NUCLEOTIDE SEQUENCE [LARGE SCALE GENOMIC DNA]</scope>
</reference>
<dbReference type="PROSITE" id="PS51720">
    <property type="entry name" value="G_AIG1"/>
    <property type="match status" value="1"/>
</dbReference>
<dbReference type="Proteomes" id="UP000005207">
    <property type="component" value="Linkage group LG7"/>
</dbReference>
<dbReference type="Pfam" id="PF04548">
    <property type="entry name" value="AIG1"/>
    <property type="match status" value="1"/>
</dbReference>
<dbReference type="PANTHER" id="PTHR10903:SF188">
    <property type="entry name" value="GTPASE IMAP FAMILY MEMBER 2-LIKE-RELATED"/>
    <property type="match status" value="1"/>
</dbReference>
<dbReference type="GO" id="GO:0005525">
    <property type="term" value="F:GTP binding"/>
    <property type="evidence" value="ECO:0007669"/>
    <property type="project" value="UniProtKB-KW"/>
</dbReference>
<comment type="similarity">
    <text evidence="1">Belongs to the TRAFAC class TrmE-Era-EngA-EngB-Septin-like GTPase superfamily. AIG1/Toc34/Toc159-like paraseptin GTPase family. IAN subfamily.</text>
</comment>
<dbReference type="KEGG" id="onl:109203025"/>
<name>A0A669DFM2_ORENI</name>
<protein>
    <submittedName>
        <fullName evidence="6">GTPase IMAP family member 8-like</fullName>
    </submittedName>
</protein>
<dbReference type="SUPFAM" id="SSF52540">
    <property type="entry name" value="P-loop containing nucleoside triphosphate hydrolases"/>
    <property type="match status" value="1"/>
</dbReference>
<dbReference type="OMA" id="FIHESAP"/>
<reference evidence="6" key="2">
    <citation type="submission" date="2025-08" db="UniProtKB">
        <authorList>
            <consortium name="Ensembl"/>
        </authorList>
    </citation>
    <scope>IDENTIFICATION</scope>
</reference>
<feature type="compositionally biased region" description="Basic and acidic residues" evidence="4">
    <location>
        <begin position="179"/>
        <end position="189"/>
    </location>
</feature>
<evidence type="ECO:0000313" key="7">
    <source>
        <dbReference type="Proteomes" id="UP000005207"/>
    </source>
</evidence>
<feature type="compositionally biased region" description="Polar residues" evidence="4">
    <location>
        <begin position="190"/>
        <end position="200"/>
    </location>
</feature>
<sequence length="418" mass="47064">MNSSKTQQHSDKLTIALLGEKPGLIKKIEDVILQGHGTFVKVTDYELRENDSFRIISAPTFFDKECMNPNQKIIDLMALSDPGPHWFILAIESENASEDKVRDQISNLKKIAGKNVTNKHLAIILENSESHSSLKCTKEIQIKPLQNSLASELKDLSLKHQRFKFDYKHYSHDIVKERREDLESRRNELHPQNNPQTTGGSAHGVSGTILNIVLLGKSGTGKSASGNTILAAGNSQHSIIQAFSSLQQGASKEFMSCPSSTPVTTKCEVRTMKLGIKVGVVDTPDFFYEDERVDKAQLDECKKYCQEEQCVVLLVIQLGRFTDGESEILEKLEENLGWEIRKKTIVLFTHGEDLNVKVEKFIGDRSRLKHIVEACGQRYYIFKNTIKDSKQVMGLIEKFPEMFPNFTAKQSPAQCCVC</sequence>
<dbReference type="InterPro" id="IPR006703">
    <property type="entry name" value="G_AIG1"/>
</dbReference>
<dbReference type="AlphaFoldDB" id="A0A669DFM2"/>
<keyword evidence="7" id="KW-1185">Reference proteome</keyword>
<feature type="domain" description="AIG1-type G" evidence="5">
    <location>
        <begin position="207"/>
        <end position="418"/>
    </location>
</feature>
<keyword evidence="2" id="KW-0547">Nucleotide-binding</keyword>
<dbReference type="Ensembl" id="ENSONIT00000092016.1">
    <property type="protein sequence ID" value="ENSONIP00000059429.1"/>
    <property type="gene ID" value="ENSONIG00000029783.1"/>
</dbReference>
<feature type="region of interest" description="Disordered" evidence="4">
    <location>
        <begin position="179"/>
        <end position="204"/>
    </location>
</feature>
<organism evidence="6 7">
    <name type="scientific">Oreochromis niloticus</name>
    <name type="common">Nile tilapia</name>
    <name type="synonym">Tilapia nilotica</name>
    <dbReference type="NCBI Taxonomy" id="8128"/>
    <lineage>
        <taxon>Eukaryota</taxon>
        <taxon>Metazoa</taxon>
        <taxon>Chordata</taxon>
        <taxon>Craniata</taxon>
        <taxon>Vertebrata</taxon>
        <taxon>Euteleostomi</taxon>
        <taxon>Actinopterygii</taxon>
        <taxon>Neopterygii</taxon>
        <taxon>Teleostei</taxon>
        <taxon>Neoteleostei</taxon>
        <taxon>Acanthomorphata</taxon>
        <taxon>Ovalentaria</taxon>
        <taxon>Cichlomorphae</taxon>
        <taxon>Cichliformes</taxon>
        <taxon>Cichlidae</taxon>
        <taxon>African cichlids</taxon>
        <taxon>Pseudocrenilabrinae</taxon>
        <taxon>Oreochromini</taxon>
        <taxon>Oreochromis</taxon>
    </lineage>
</organism>
<evidence type="ECO:0000256" key="2">
    <source>
        <dbReference type="ARBA" id="ARBA00022741"/>
    </source>
</evidence>
<keyword evidence="3" id="KW-0342">GTP-binding</keyword>
<evidence type="ECO:0000313" key="6">
    <source>
        <dbReference type="Ensembl" id="ENSONIP00000059429.1"/>
    </source>
</evidence>
<dbReference type="InParanoid" id="A0A669DFM2"/>
<evidence type="ECO:0000259" key="5">
    <source>
        <dbReference type="PROSITE" id="PS51720"/>
    </source>
</evidence>
<proteinExistence type="inferred from homology"/>
<evidence type="ECO:0000256" key="1">
    <source>
        <dbReference type="ARBA" id="ARBA00008535"/>
    </source>
</evidence>
<dbReference type="InterPro" id="IPR045058">
    <property type="entry name" value="GIMA/IAN/Toc"/>
</dbReference>
<evidence type="ECO:0000256" key="4">
    <source>
        <dbReference type="SAM" id="MobiDB-lite"/>
    </source>
</evidence>
<dbReference type="PANTHER" id="PTHR10903">
    <property type="entry name" value="GTPASE, IMAP FAMILY MEMBER-RELATED"/>
    <property type="match status" value="1"/>
</dbReference>
<dbReference type="Gene3D" id="3.40.50.300">
    <property type="entry name" value="P-loop containing nucleotide triphosphate hydrolases"/>
    <property type="match status" value="2"/>
</dbReference>
<dbReference type="OrthoDB" id="8402167at2759"/>
<dbReference type="InterPro" id="IPR027417">
    <property type="entry name" value="P-loop_NTPase"/>
</dbReference>
<reference evidence="6" key="3">
    <citation type="submission" date="2025-09" db="UniProtKB">
        <authorList>
            <consortium name="Ensembl"/>
        </authorList>
    </citation>
    <scope>IDENTIFICATION</scope>
</reference>
<dbReference type="GeneTree" id="ENSGT00940000166743"/>
<accession>A0A669DFM2</accession>
<dbReference type="RefSeq" id="XP_019217603.1">
    <property type="nucleotide sequence ID" value="XM_019362058.2"/>
</dbReference>
<evidence type="ECO:0000256" key="3">
    <source>
        <dbReference type="ARBA" id="ARBA00023134"/>
    </source>
</evidence>